<evidence type="ECO:0000256" key="1">
    <source>
        <dbReference type="SAM" id="SignalP"/>
    </source>
</evidence>
<keyword evidence="3" id="KW-1185">Reference proteome</keyword>
<feature type="signal peptide" evidence="1">
    <location>
        <begin position="1"/>
        <end position="20"/>
    </location>
</feature>
<sequence length="166" mass="17709">MLTSSMFALWIVLAASIVAAFNIISPAAGTALNLSASAIEIQWTYGRDKDASQVDLSFVGDSFEGNHFCYAIAQNISIEDCQYTWVPTNKRDALASTTVILTTSDDYGFIARLHDANSSISLTSRESDSQFSVTGYPYVGAAATLQPDCGAALLTLASISIVLLLH</sequence>
<accession>A0A2D3V6S3</accession>
<organism evidence="2 3">
    <name type="scientific">Ramularia collo-cygni</name>
    <dbReference type="NCBI Taxonomy" id="112498"/>
    <lineage>
        <taxon>Eukaryota</taxon>
        <taxon>Fungi</taxon>
        <taxon>Dikarya</taxon>
        <taxon>Ascomycota</taxon>
        <taxon>Pezizomycotina</taxon>
        <taxon>Dothideomycetes</taxon>
        <taxon>Dothideomycetidae</taxon>
        <taxon>Mycosphaerellales</taxon>
        <taxon>Mycosphaerellaceae</taxon>
        <taxon>Ramularia</taxon>
    </lineage>
</organism>
<name>A0A2D3V6S3_9PEZI</name>
<evidence type="ECO:0000313" key="2">
    <source>
        <dbReference type="EMBL" id="CZT25106.1"/>
    </source>
</evidence>
<dbReference type="EMBL" id="FJUY01000025">
    <property type="protein sequence ID" value="CZT25106.1"/>
    <property type="molecule type" value="Genomic_DNA"/>
</dbReference>
<dbReference type="OrthoDB" id="5217917at2759"/>
<dbReference type="RefSeq" id="XP_023631829.1">
    <property type="nucleotide sequence ID" value="XM_023776061.1"/>
</dbReference>
<gene>
    <name evidence="2" type="ORF">RCC_10835</name>
</gene>
<keyword evidence="1" id="KW-0732">Signal</keyword>
<dbReference type="GeneID" id="35605870"/>
<dbReference type="AlphaFoldDB" id="A0A2D3V6S3"/>
<feature type="chain" id="PRO_5013844301" evidence="1">
    <location>
        <begin position="21"/>
        <end position="166"/>
    </location>
</feature>
<protein>
    <submittedName>
        <fullName evidence="2">Uncharacterized protein</fullName>
    </submittedName>
</protein>
<evidence type="ECO:0000313" key="3">
    <source>
        <dbReference type="Proteomes" id="UP000225277"/>
    </source>
</evidence>
<reference evidence="2 3" key="1">
    <citation type="submission" date="2016-03" db="EMBL/GenBank/DDBJ databases">
        <authorList>
            <person name="Ploux O."/>
        </authorList>
    </citation>
    <scope>NUCLEOTIDE SEQUENCE [LARGE SCALE GENOMIC DNA]</scope>
    <source>
        <strain evidence="2 3">URUG2</strain>
    </source>
</reference>
<proteinExistence type="predicted"/>
<dbReference type="Proteomes" id="UP000225277">
    <property type="component" value="Unassembled WGS sequence"/>
</dbReference>